<dbReference type="Pfam" id="PF00266">
    <property type="entry name" value="Aminotran_5"/>
    <property type="match status" value="1"/>
</dbReference>
<keyword evidence="6" id="KW-0456">Lyase</keyword>
<dbReference type="Gene3D" id="3.40.640.10">
    <property type="entry name" value="Type I PLP-dependent aspartate aminotransferase-like (Major domain)"/>
    <property type="match status" value="1"/>
</dbReference>
<dbReference type="EMBL" id="JACHDO010000001">
    <property type="protein sequence ID" value="MBB5490453.1"/>
    <property type="molecule type" value="Genomic_DNA"/>
</dbReference>
<name>A0A840W541_9ACTN</name>
<dbReference type="InterPro" id="IPR015422">
    <property type="entry name" value="PyrdxlP-dep_Trfase_small"/>
</dbReference>
<dbReference type="InterPro" id="IPR000192">
    <property type="entry name" value="Aminotrans_V_dom"/>
</dbReference>
<feature type="domain" description="Aminotransferase class V" evidence="5">
    <location>
        <begin position="18"/>
        <end position="384"/>
    </location>
</feature>
<dbReference type="Proteomes" id="UP000579647">
    <property type="component" value="Unassembled WGS sequence"/>
</dbReference>
<dbReference type="PROSITE" id="PS00595">
    <property type="entry name" value="AA_TRANSFER_CLASS_5"/>
    <property type="match status" value="1"/>
</dbReference>
<dbReference type="InterPro" id="IPR015421">
    <property type="entry name" value="PyrdxlP-dep_Trfase_major"/>
</dbReference>
<dbReference type="Gene3D" id="3.90.1150.10">
    <property type="entry name" value="Aspartate Aminotransferase, domain 1"/>
    <property type="match status" value="1"/>
</dbReference>
<accession>A0A840W541</accession>
<dbReference type="SUPFAM" id="SSF53383">
    <property type="entry name" value="PLP-dependent transferases"/>
    <property type="match status" value="1"/>
</dbReference>
<evidence type="ECO:0000256" key="2">
    <source>
        <dbReference type="ARBA" id="ARBA00022898"/>
    </source>
</evidence>
<keyword evidence="7" id="KW-1185">Reference proteome</keyword>
<dbReference type="PANTHER" id="PTHR43586">
    <property type="entry name" value="CYSTEINE DESULFURASE"/>
    <property type="match status" value="1"/>
</dbReference>
<gene>
    <name evidence="6" type="ORF">HNR07_001590</name>
</gene>
<comment type="caution">
    <text evidence="6">The sequence shown here is derived from an EMBL/GenBank/DDBJ whole genome shotgun (WGS) entry which is preliminary data.</text>
</comment>
<sequence length="392" mass="41825">MVDVAELREDTPGCAGVVFLDNAGASLVPRQVHRAVVEHLELEMRVGGYEAQDLAEGALTQTTEQVAGLIGAAPGEVVFFEGASQAWSQALGAVELVPGQRVLTTTSEYASNGVGLLRVARLRGVRVQVVPDDAEGVLDLGVLEAELARGDVGLVAINHMPTHSGLVNPAEAVGVLCRRFGVTYLLDACQSVGQWEVDVERIGCDLLSATGRKFVRAPRGTGFLYVRSGARLGEPLLVNHIGGEWSGAQEYRVLPGAAGLASFEHAVAAQIGLGVAARYARWVGMVWARERIGELSGLLRRELGQVAGVRVHDRGRELSGIVTFSLAGRESAWVVKALREQGVRTSLSRPSDQVWTQEAAQGSAPAVVRASVHYYNTETELERVVELVRALA</sequence>
<dbReference type="PANTHER" id="PTHR43586:SF24">
    <property type="entry name" value="BLR4730 PROTEIN"/>
    <property type="match status" value="1"/>
</dbReference>
<dbReference type="GO" id="GO:0016829">
    <property type="term" value="F:lyase activity"/>
    <property type="evidence" value="ECO:0007669"/>
    <property type="project" value="UniProtKB-KW"/>
</dbReference>
<comment type="similarity">
    <text evidence="3">Belongs to the class-V pyridoxal-phosphate-dependent aminotransferase family.</text>
</comment>
<protein>
    <submittedName>
        <fullName evidence="6">Selenocysteine lyase/cysteine desulfurase</fullName>
    </submittedName>
</protein>
<dbReference type="InterPro" id="IPR015424">
    <property type="entry name" value="PyrdxlP-dep_Trfase"/>
</dbReference>
<reference evidence="6 7" key="1">
    <citation type="submission" date="2020-08" db="EMBL/GenBank/DDBJ databases">
        <title>Sequencing the genomes of 1000 actinobacteria strains.</title>
        <authorList>
            <person name="Klenk H.-P."/>
        </authorList>
    </citation>
    <scope>NUCLEOTIDE SEQUENCE [LARGE SCALE GENOMIC DNA]</scope>
    <source>
        <strain evidence="6 7">DSM 44598</strain>
    </source>
</reference>
<proteinExistence type="inferred from homology"/>
<organism evidence="6 7">
    <name type="scientific">Nocardiopsis metallicus</name>
    <dbReference type="NCBI Taxonomy" id="179819"/>
    <lineage>
        <taxon>Bacteria</taxon>
        <taxon>Bacillati</taxon>
        <taxon>Actinomycetota</taxon>
        <taxon>Actinomycetes</taxon>
        <taxon>Streptosporangiales</taxon>
        <taxon>Nocardiopsidaceae</taxon>
        <taxon>Nocardiopsis</taxon>
    </lineage>
</organism>
<evidence type="ECO:0000256" key="1">
    <source>
        <dbReference type="ARBA" id="ARBA00001933"/>
    </source>
</evidence>
<keyword evidence="2" id="KW-0663">Pyridoxal phosphate</keyword>
<dbReference type="AlphaFoldDB" id="A0A840W541"/>
<evidence type="ECO:0000313" key="6">
    <source>
        <dbReference type="EMBL" id="MBB5490453.1"/>
    </source>
</evidence>
<dbReference type="InterPro" id="IPR020578">
    <property type="entry name" value="Aminotrans_V_PyrdxlP_BS"/>
</dbReference>
<evidence type="ECO:0000256" key="4">
    <source>
        <dbReference type="RuleBase" id="RU004504"/>
    </source>
</evidence>
<evidence type="ECO:0000259" key="5">
    <source>
        <dbReference type="Pfam" id="PF00266"/>
    </source>
</evidence>
<comment type="cofactor">
    <cofactor evidence="1 4">
        <name>pyridoxal 5'-phosphate</name>
        <dbReference type="ChEBI" id="CHEBI:597326"/>
    </cofactor>
</comment>
<evidence type="ECO:0000256" key="3">
    <source>
        <dbReference type="RuleBase" id="RU004075"/>
    </source>
</evidence>
<evidence type="ECO:0000313" key="7">
    <source>
        <dbReference type="Proteomes" id="UP000579647"/>
    </source>
</evidence>